<keyword evidence="2" id="KW-1185">Reference proteome</keyword>
<reference evidence="1 2" key="1">
    <citation type="journal article" date="2020" name="Nat. Food">
        <title>A phased Vanilla planifolia genome enables genetic improvement of flavour and production.</title>
        <authorList>
            <person name="Hasing T."/>
            <person name="Tang H."/>
            <person name="Brym M."/>
            <person name="Khazi F."/>
            <person name="Huang T."/>
            <person name="Chambers A.H."/>
        </authorList>
    </citation>
    <scope>NUCLEOTIDE SEQUENCE [LARGE SCALE GENOMIC DNA]</scope>
    <source>
        <tissue evidence="1">Leaf</tissue>
    </source>
</reference>
<organism evidence="1 2">
    <name type="scientific">Vanilla planifolia</name>
    <name type="common">Vanilla</name>
    <dbReference type="NCBI Taxonomy" id="51239"/>
    <lineage>
        <taxon>Eukaryota</taxon>
        <taxon>Viridiplantae</taxon>
        <taxon>Streptophyta</taxon>
        <taxon>Embryophyta</taxon>
        <taxon>Tracheophyta</taxon>
        <taxon>Spermatophyta</taxon>
        <taxon>Magnoliopsida</taxon>
        <taxon>Liliopsida</taxon>
        <taxon>Asparagales</taxon>
        <taxon>Orchidaceae</taxon>
        <taxon>Vanilloideae</taxon>
        <taxon>Vanilleae</taxon>
        <taxon>Vanilla</taxon>
    </lineage>
</organism>
<sequence length="117" mass="13192">VVEKTNSYIGIDGKANIAQVTTDGSRDGDNSRNREAHRVFFLLWLQVCCLLYKVIHMREQLVKVKLLLEDYWSTGLWQEVGEFVAVMNSLSHVACYCELVCYYCGARNGLGGISLVV</sequence>
<gene>
    <name evidence="1" type="ORF">HPP92_006581</name>
</gene>
<evidence type="ECO:0000313" key="1">
    <source>
        <dbReference type="EMBL" id="KAG0493183.1"/>
    </source>
</evidence>
<dbReference type="Proteomes" id="UP000636800">
    <property type="component" value="Chromosome 2"/>
</dbReference>
<proteinExistence type="predicted"/>
<evidence type="ECO:0000313" key="2">
    <source>
        <dbReference type="Proteomes" id="UP000636800"/>
    </source>
</evidence>
<feature type="non-terminal residue" evidence="1">
    <location>
        <position position="117"/>
    </location>
</feature>
<protein>
    <submittedName>
        <fullName evidence="1">Uncharacterized protein</fullName>
    </submittedName>
</protein>
<dbReference type="AlphaFoldDB" id="A0A835RMC9"/>
<name>A0A835RMC9_VANPL</name>
<dbReference type="EMBL" id="JADCNL010000002">
    <property type="protein sequence ID" value="KAG0493183.1"/>
    <property type="molecule type" value="Genomic_DNA"/>
</dbReference>
<accession>A0A835RMC9</accession>
<comment type="caution">
    <text evidence="1">The sequence shown here is derived from an EMBL/GenBank/DDBJ whole genome shotgun (WGS) entry which is preliminary data.</text>
</comment>